<feature type="region of interest" description="Disordered" evidence="6">
    <location>
        <begin position="165"/>
        <end position="196"/>
    </location>
</feature>
<dbReference type="GO" id="GO:0005634">
    <property type="term" value="C:nucleus"/>
    <property type="evidence" value="ECO:0007669"/>
    <property type="project" value="UniProtKB-SubCell"/>
</dbReference>
<feature type="compositionally biased region" description="Low complexity" evidence="6">
    <location>
        <begin position="518"/>
        <end position="533"/>
    </location>
</feature>
<organism evidence="8 9">
    <name type="scientific">Cardamine amara subsp. amara</name>
    <dbReference type="NCBI Taxonomy" id="228776"/>
    <lineage>
        <taxon>Eukaryota</taxon>
        <taxon>Viridiplantae</taxon>
        <taxon>Streptophyta</taxon>
        <taxon>Embryophyta</taxon>
        <taxon>Tracheophyta</taxon>
        <taxon>Spermatophyta</taxon>
        <taxon>Magnoliopsida</taxon>
        <taxon>eudicotyledons</taxon>
        <taxon>Gunneridae</taxon>
        <taxon>Pentapetalae</taxon>
        <taxon>rosids</taxon>
        <taxon>malvids</taxon>
        <taxon>Brassicales</taxon>
        <taxon>Brassicaceae</taxon>
        <taxon>Cardamineae</taxon>
        <taxon>Cardamine</taxon>
    </lineage>
</organism>
<name>A0ABD1C3X6_CARAN</name>
<evidence type="ECO:0000313" key="8">
    <source>
        <dbReference type="EMBL" id="KAL1224112.1"/>
    </source>
</evidence>
<dbReference type="PANTHER" id="PTHR12264">
    <property type="entry name" value="TRANSCRIPTION INITIATION FACTOR TFIID SUBUNIT 12"/>
    <property type="match status" value="1"/>
</dbReference>
<evidence type="ECO:0000256" key="5">
    <source>
        <dbReference type="ARBA" id="ARBA00023242"/>
    </source>
</evidence>
<accession>A0ABD1C3X6</accession>
<evidence type="ECO:0000256" key="4">
    <source>
        <dbReference type="ARBA" id="ARBA00023163"/>
    </source>
</evidence>
<keyword evidence="9" id="KW-1185">Reference proteome</keyword>
<dbReference type="InterPro" id="IPR009072">
    <property type="entry name" value="Histone-fold"/>
</dbReference>
<dbReference type="FunFam" id="1.10.20.10:FF:000011">
    <property type="entry name" value="Transcription initiation factor TFIID subunit 12"/>
    <property type="match status" value="1"/>
</dbReference>
<feature type="region of interest" description="Disordered" evidence="6">
    <location>
        <begin position="211"/>
        <end position="239"/>
    </location>
</feature>
<dbReference type="AlphaFoldDB" id="A0ABD1C3X6"/>
<feature type="region of interest" description="Disordered" evidence="6">
    <location>
        <begin position="414"/>
        <end position="448"/>
    </location>
</feature>
<comment type="subcellular location">
    <subcellularLocation>
        <location evidence="1">Nucleus</location>
    </subcellularLocation>
</comment>
<feature type="compositionally biased region" description="Polar residues" evidence="6">
    <location>
        <begin position="273"/>
        <end position="286"/>
    </location>
</feature>
<feature type="domain" description="Transcription initiation factor TFIID subunit 12" evidence="7">
    <location>
        <begin position="541"/>
        <end position="608"/>
    </location>
</feature>
<dbReference type="SUPFAM" id="SSF47113">
    <property type="entry name" value="Histone-fold"/>
    <property type="match status" value="1"/>
</dbReference>
<evidence type="ECO:0000313" key="9">
    <source>
        <dbReference type="Proteomes" id="UP001558713"/>
    </source>
</evidence>
<keyword evidence="3" id="KW-0805">Transcription regulation</keyword>
<feature type="region of interest" description="Disordered" evidence="6">
    <location>
        <begin position="1"/>
        <end position="115"/>
    </location>
</feature>
<dbReference type="Gene3D" id="1.10.20.10">
    <property type="entry name" value="Histone, subunit A"/>
    <property type="match status" value="1"/>
</dbReference>
<dbReference type="Proteomes" id="UP001558713">
    <property type="component" value="Unassembled WGS sequence"/>
</dbReference>
<evidence type="ECO:0000256" key="6">
    <source>
        <dbReference type="SAM" id="MobiDB-lite"/>
    </source>
</evidence>
<dbReference type="Pfam" id="PF03847">
    <property type="entry name" value="TFIID_20kDa"/>
    <property type="match status" value="1"/>
</dbReference>
<feature type="compositionally biased region" description="Low complexity" evidence="6">
    <location>
        <begin position="468"/>
        <end position="494"/>
    </location>
</feature>
<sequence>MAEPIASSSLSPKPLQSPNPMEPSPAASSAPPPSSSQQHMSAPPISNSVNSAASPAMAVTTTEGVIQNTSNNNSQPNMASPNPTSNSTVGAQIPSPSPSLDQQTQTQQLVQTQQNQQLPQQQQQIMQQISSSSIPQLSQQQQQILQQQQQQHMNPQQIPMSSYQIAQSLQRSPSVSRLNQIQQQQQQQQQQHQGQYSNVLRQQAGLYGTMNFGGSGSVQQSQQNLQQNQQMGGNPNMSRAALVGQSGHLPMLNGAAGAAQMNIQPQLLAASPRQKSGMVQGSQFHPGSSGQQLQGMQAMGMMGSLNLSSQMRGNPALYAQQRINPAQMRQQLSQQNSLTSPQVQNLQRTSSLAFMNPQLSGLAQNGQAGMMQNSLTQQQWLKQMSGIASPNSFRLQQSQRQALLLQQQQQQQQQQLPSSQLHQSSMSLSQQQLSQMIHQQQQQSQMGQAQLNQSQQIQQMQQQLQHQQPQQQMQQQPQQQQQQQQQQMQINQQQPSPRMSSHAGQKSISLTGSQPDATQSGTTTPGGSSSQGTEATNQLLGKRKIQDLVSQVDVHAKLDPDVEDLLLEVADDFIDSVTSFACSLAKHRKSSILEPKDILLHLEKNLHLTIPGFSSEDKQQTKTVRTDLHKKRLAMVRALLESSKPETNASNSKESIRQVMVNPNGSNHLLRPSPSSEQLVSQASGPHILQHMTRY</sequence>
<dbReference type="InterPro" id="IPR003228">
    <property type="entry name" value="TFIID_TAF12_dom"/>
</dbReference>
<keyword evidence="4" id="KW-0804">Transcription</keyword>
<comment type="similarity">
    <text evidence="2">Belongs to the TAF12 family.</text>
</comment>
<feature type="compositionally biased region" description="Polar residues" evidence="6">
    <location>
        <begin position="45"/>
        <end position="90"/>
    </location>
</feature>
<feature type="compositionally biased region" description="Polar residues" evidence="6">
    <location>
        <begin position="165"/>
        <end position="179"/>
    </location>
</feature>
<evidence type="ECO:0000256" key="2">
    <source>
        <dbReference type="ARBA" id="ARBA00007530"/>
    </source>
</evidence>
<dbReference type="EMBL" id="JBANAX010000058">
    <property type="protein sequence ID" value="KAL1224112.1"/>
    <property type="molecule type" value="Genomic_DNA"/>
</dbReference>
<dbReference type="PANTHER" id="PTHR12264:SF26">
    <property type="entry name" value="TRANSCRIPTION INITIATION FACTOR TFIID SUBUNIT 12B"/>
    <property type="match status" value="1"/>
</dbReference>
<feature type="compositionally biased region" description="Low complexity" evidence="6">
    <location>
        <begin position="180"/>
        <end position="195"/>
    </location>
</feature>
<reference evidence="8 9" key="1">
    <citation type="submission" date="2024-04" db="EMBL/GenBank/DDBJ databases">
        <title>Genome assembly C_amara_ONT_v2.</title>
        <authorList>
            <person name="Yant L."/>
            <person name="Moore C."/>
            <person name="Slenker M."/>
        </authorList>
    </citation>
    <scope>NUCLEOTIDE SEQUENCE [LARGE SCALE GENOMIC DNA]</scope>
    <source>
        <tissue evidence="8">Leaf</tissue>
    </source>
</reference>
<evidence type="ECO:0000259" key="7">
    <source>
        <dbReference type="Pfam" id="PF03847"/>
    </source>
</evidence>
<feature type="region of interest" description="Disordered" evidence="6">
    <location>
        <begin position="271"/>
        <end position="293"/>
    </location>
</feature>
<proteinExistence type="inferred from homology"/>
<protein>
    <submittedName>
        <fullName evidence="8">Transcription initiation factor TFIID subunit 12b</fullName>
    </submittedName>
</protein>
<feature type="compositionally biased region" description="Low complexity" evidence="6">
    <location>
        <begin position="24"/>
        <end position="44"/>
    </location>
</feature>
<keyword evidence="5" id="KW-0539">Nucleus</keyword>
<dbReference type="CDD" id="cd07981">
    <property type="entry name" value="HFD_TAF12"/>
    <property type="match status" value="1"/>
</dbReference>
<gene>
    <name evidence="8" type="ORF">V5N11_031254</name>
</gene>
<feature type="compositionally biased region" description="Polar residues" evidence="6">
    <location>
        <begin position="495"/>
        <end position="517"/>
    </location>
</feature>
<evidence type="ECO:0000256" key="1">
    <source>
        <dbReference type="ARBA" id="ARBA00004123"/>
    </source>
</evidence>
<evidence type="ECO:0000256" key="3">
    <source>
        <dbReference type="ARBA" id="ARBA00023015"/>
    </source>
</evidence>
<comment type="caution">
    <text evidence="8">The sequence shown here is derived from an EMBL/GenBank/DDBJ whole genome shotgun (WGS) entry which is preliminary data.</text>
</comment>
<dbReference type="InterPro" id="IPR037794">
    <property type="entry name" value="TAF12"/>
</dbReference>
<feature type="compositionally biased region" description="Polar residues" evidence="6">
    <location>
        <begin position="663"/>
        <end position="684"/>
    </location>
</feature>
<feature type="compositionally biased region" description="Low complexity" evidence="6">
    <location>
        <begin position="98"/>
        <end position="115"/>
    </location>
</feature>
<feature type="region of interest" description="Disordered" evidence="6">
    <location>
        <begin position="468"/>
        <end position="534"/>
    </location>
</feature>
<feature type="region of interest" description="Disordered" evidence="6">
    <location>
        <begin position="663"/>
        <end position="695"/>
    </location>
</feature>
<feature type="compositionally biased region" description="Low complexity" evidence="6">
    <location>
        <begin position="217"/>
        <end position="236"/>
    </location>
</feature>